<keyword evidence="2" id="KW-0418">Kinase</keyword>
<sequence>MTIDLADYEDGARYDGQYGRDLAALQDRLERIQAAHITHGQRSVIMFEGWDAAGKGGIIQRLTAQLDPRYFEVWPIGAPSEEEKARHFLWRFWRRLPGHREISIFDRSWYGRVLVERVEGYATEAEWRKGYDEINEFEAQLTGSRTNLVKLFIHVAQEEQDRRFADRLDDPWKRWKTGVDDYRNRAKRSEYLAAMHEMFEQTDTRWAPWKVIDGNNKKSARIAALSHIAETLEAAVPMTAPERDPAVVKLAQKAFGYKPRDAAKAVNGGEDARESAQ</sequence>
<dbReference type="PANTHER" id="PTHR34383">
    <property type="entry name" value="POLYPHOSPHATE:AMP PHOSPHOTRANSFERASE-RELATED"/>
    <property type="match status" value="1"/>
</dbReference>
<name>A0A1T5C8V5_9SPHN</name>
<dbReference type="Gene3D" id="3.40.50.300">
    <property type="entry name" value="P-loop containing nucleotide triphosphate hydrolases"/>
    <property type="match status" value="1"/>
</dbReference>
<protein>
    <submittedName>
        <fullName evidence="2">Polyphosphate kinase 2, PPK2 family</fullName>
    </submittedName>
</protein>
<dbReference type="AlphaFoldDB" id="A0A1T5C8V5"/>
<evidence type="ECO:0000313" key="3">
    <source>
        <dbReference type="Proteomes" id="UP000190044"/>
    </source>
</evidence>
<dbReference type="EMBL" id="FUYP01000009">
    <property type="protein sequence ID" value="SKB55540.1"/>
    <property type="molecule type" value="Genomic_DNA"/>
</dbReference>
<feature type="domain" description="Polyphosphate kinase-2-related" evidence="1">
    <location>
        <begin position="17"/>
        <end position="235"/>
    </location>
</feature>
<dbReference type="SUPFAM" id="SSF52540">
    <property type="entry name" value="P-loop containing nucleoside triphosphate hydrolases"/>
    <property type="match status" value="1"/>
</dbReference>
<dbReference type="InterPro" id="IPR027417">
    <property type="entry name" value="P-loop_NTPase"/>
</dbReference>
<proteinExistence type="predicted"/>
<accession>A0A1T5C8V5</accession>
<dbReference type="GO" id="GO:0016301">
    <property type="term" value="F:kinase activity"/>
    <property type="evidence" value="ECO:0007669"/>
    <property type="project" value="UniProtKB-KW"/>
</dbReference>
<dbReference type="InterPro" id="IPR022488">
    <property type="entry name" value="PPK2-related"/>
</dbReference>
<dbReference type="RefSeq" id="WP_079638350.1">
    <property type="nucleotide sequence ID" value="NZ_FUYP01000009.1"/>
</dbReference>
<dbReference type="Proteomes" id="UP000190044">
    <property type="component" value="Unassembled WGS sequence"/>
</dbReference>
<gene>
    <name evidence="2" type="ORF">SAMN06295937_100924</name>
</gene>
<keyword evidence="2" id="KW-0808">Transferase</keyword>
<dbReference type="OrthoDB" id="9775224at2"/>
<evidence type="ECO:0000259" key="1">
    <source>
        <dbReference type="Pfam" id="PF03976"/>
    </source>
</evidence>
<dbReference type="PANTHER" id="PTHR34383:SF3">
    <property type="entry name" value="POLYPHOSPHATE:AMP PHOSPHOTRANSFERASE"/>
    <property type="match status" value="1"/>
</dbReference>
<dbReference type="Pfam" id="PF03976">
    <property type="entry name" value="PPK2"/>
    <property type="match status" value="1"/>
</dbReference>
<keyword evidence="3" id="KW-1185">Reference proteome</keyword>
<reference evidence="3" key="1">
    <citation type="submission" date="2017-02" db="EMBL/GenBank/DDBJ databases">
        <authorList>
            <person name="Varghese N."/>
            <person name="Submissions S."/>
        </authorList>
    </citation>
    <scope>NUCLEOTIDE SEQUENCE [LARGE SCALE GENOMIC DNA]</scope>
    <source>
        <strain evidence="3">R11H</strain>
    </source>
</reference>
<organism evidence="2 3">
    <name type="scientific">Sphingopyxis flava</name>
    <dbReference type="NCBI Taxonomy" id="1507287"/>
    <lineage>
        <taxon>Bacteria</taxon>
        <taxon>Pseudomonadati</taxon>
        <taxon>Pseudomonadota</taxon>
        <taxon>Alphaproteobacteria</taxon>
        <taxon>Sphingomonadales</taxon>
        <taxon>Sphingomonadaceae</taxon>
        <taxon>Sphingopyxis</taxon>
    </lineage>
</organism>
<evidence type="ECO:0000313" key="2">
    <source>
        <dbReference type="EMBL" id="SKB55540.1"/>
    </source>
</evidence>